<keyword evidence="1" id="KW-1133">Transmembrane helix</keyword>
<gene>
    <name evidence="2" type="ORF">Mgra_00005156</name>
</gene>
<sequence length="72" mass="9029">MQHYLFYLHLYHICILTNFIKIIFFFLNFKKLFIFFFLPIDIFFNSFYFSSTFINVVLEHLLQPEYVQHHLL</sequence>
<reference evidence="2" key="1">
    <citation type="journal article" date="2020" name="Ecol. Evol.">
        <title>Genome structure and content of the rice root-knot nematode (Meloidogyne graminicola).</title>
        <authorList>
            <person name="Phan N.T."/>
            <person name="Danchin E.G.J."/>
            <person name="Klopp C."/>
            <person name="Perfus-Barbeoch L."/>
            <person name="Kozlowski D.K."/>
            <person name="Koutsovoulos G.D."/>
            <person name="Lopez-Roques C."/>
            <person name="Bouchez O."/>
            <person name="Zahm M."/>
            <person name="Besnard G."/>
            <person name="Bellafiore S."/>
        </authorList>
    </citation>
    <scope>NUCLEOTIDE SEQUENCE</scope>
    <source>
        <strain evidence="2">VN-18</strain>
    </source>
</reference>
<evidence type="ECO:0000256" key="1">
    <source>
        <dbReference type="SAM" id="Phobius"/>
    </source>
</evidence>
<proteinExistence type="predicted"/>
<organism evidence="2 3">
    <name type="scientific">Meloidogyne graminicola</name>
    <dbReference type="NCBI Taxonomy" id="189291"/>
    <lineage>
        <taxon>Eukaryota</taxon>
        <taxon>Metazoa</taxon>
        <taxon>Ecdysozoa</taxon>
        <taxon>Nematoda</taxon>
        <taxon>Chromadorea</taxon>
        <taxon>Rhabditida</taxon>
        <taxon>Tylenchina</taxon>
        <taxon>Tylenchomorpha</taxon>
        <taxon>Tylenchoidea</taxon>
        <taxon>Meloidogynidae</taxon>
        <taxon>Meloidogyninae</taxon>
        <taxon>Meloidogyne</taxon>
    </lineage>
</organism>
<evidence type="ECO:0000313" key="2">
    <source>
        <dbReference type="EMBL" id="KAF7635481.1"/>
    </source>
</evidence>
<dbReference type="Proteomes" id="UP000605970">
    <property type="component" value="Unassembled WGS sequence"/>
</dbReference>
<comment type="caution">
    <text evidence="2">The sequence shown here is derived from an EMBL/GenBank/DDBJ whole genome shotgun (WGS) entry which is preliminary data.</text>
</comment>
<keyword evidence="1" id="KW-0472">Membrane</keyword>
<keyword evidence="3" id="KW-1185">Reference proteome</keyword>
<evidence type="ECO:0000313" key="3">
    <source>
        <dbReference type="Proteomes" id="UP000605970"/>
    </source>
</evidence>
<name>A0A8S9ZQF2_9BILA</name>
<protein>
    <submittedName>
        <fullName evidence="2">Uncharacterized protein</fullName>
    </submittedName>
</protein>
<accession>A0A8S9ZQF2</accession>
<feature type="transmembrane region" description="Helical" evidence="1">
    <location>
        <begin position="34"/>
        <end position="58"/>
    </location>
</feature>
<feature type="transmembrane region" description="Helical" evidence="1">
    <location>
        <begin position="6"/>
        <end position="27"/>
    </location>
</feature>
<dbReference type="EMBL" id="JABEBT010000042">
    <property type="protein sequence ID" value="KAF7635481.1"/>
    <property type="molecule type" value="Genomic_DNA"/>
</dbReference>
<dbReference type="AlphaFoldDB" id="A0A8S9ZQF2"/>
<keyword evidence="1" id="KW-0812">Transmembrane</keyword>